<reference evidence="1 2" key="1">
    <citation type="journal article" date="2015" name="Proc. Natl. Acad. Sci. U.S.A.">
        <title>The resurrection genome of Boea hygrometrica: A blueprint for survival of dehydration.</title>
        <authorList>
            <person name="Xiao L."/>
            <person name="Yang G."/>
            <person name="Zhang L."/>
            <person name="Yang X."/>
            <person name="Zhao S."/>
            <person name="Ji Z."/>
            <person name="Zhou Q."/>
            <person name="Hu M."/>
            <person name="Wang Y."/>
            <person name="Chen M."/>
            <person name="Xu Y."/>
            <person name="Jin H."/>
            <person name="Xiao X."/>
            <person name="Hu G."/>
            <person name="Bao F."/>
            <person name="Hu Y."/>
            <person name="Wan P."/>
            <person name="Li L."/>
            <person name="Deng X."/>
            <person name="Kuang T."/>
            <person name="Xiang C."/>
            <person name="Zhu J.K."/>
            <person name="Oliver M.J."/>
            <person name="He Y."/>
        </authorList>
    </citation>
    <scope>NUCLEOTIDE SEQUENCE [LARGE SCALE GENOMIC DNA]</scope>
    <source>
        <strain evidence="2">cv. XS01</strain>
    </source>
</reference>
<protein>
    <submittedName>
        <fullName evidence="1">DNA binding protein</fullName>
    </submittedName>
</protein>
<dbReference type="Proteomes" id="UP000250235">
    <property type="component" value="Unassembled WGS sequence"/>
</dbReference>
<gene>
    <name evidence="1" type="ORF">F511_16298</name>
</gene>
<accession>A0A2Z7D7H5</accession>
<keyword evidence="2" id="KW-1185">Reference proteome</keyword>
<evidence type="ECO:0000313" key="2">
    <source>
        <dbReference type="Proteomes" id="UP000250235"/>
    </source>
</evidence>
<dbReference type="EMBL" id="KQ990557">
    <property type="protein sequence ID" value="KZV53036.1"/>
    <property type="molecule type" value="Genomic_DNA"/>
</dbReference>
<name>A0A2Z7D7H5_9LAMI</name>
<organism evidence="1 2">
    <name type="scientific">Dorcoceras hygrometricum</name>
    <dbReference type="NCBI Taxonomy" id="472368"/>
    <lineage>
        <taxon>Eukaryota</taxon>
        <taxon>Viridiplantae</taxon>
        <taxon>Streptophyta</taxon>
        <taxon>Embryophyta</taxon>
        <taxon>Tracheophyta</taxon>
        <taxon>Spermatophyta</taxon>
        <taxon>Magnoliopsida</taxon>
        <taxon>eudicotyledons</taxon>
        <taxon>Gunneridae</taxon>
        <taxon>Pentapetalae</taxon>
        <taxon>asterids</taxon>
        <taxon>lamiids</taxon>
        <taxon>Lamiales</taxon>
        <taxon>Gesneriaceae</taxon>
        <taxon>Didymocarpoideae</taxon>
        <taxon>Trichosporeae</taxon>
        <taxon>Loxocarpinae</taxon>
        <taxon>Dorcoceras</taxon>
    </lineage>
</organism>
<evidence type="ECO:0000313" key="1">
    <source>
        <dbReference type="EMBL" id="KZV53036.1"/>
    </source>
</evidence>
<proteinExistence type="predicted"/>
<sequence length="211" mass="22942">MRQQLAHIVARPAIIIDHRVAQPVRDVQPSPLRWHAASQHMAQQLAPDDAHPLRAAAGHWPATVRPSTAQHLALNRVFLLITLLTTRAWLRLVSRGNRHFTVGGGRLRQSGPRSETISLRSACTRRLMDFITNGFSSKSWAEQIPAREAAAAATNGGGGGVRRGREAAAFRALGKSHSPKSSSSVQHIELSIRAGISNPVPDSYACILEIE</sequence>
<dbReference type="AlphaFoldDB" id="A0A2Z7D7H5"/>